<reference evidence="1 2" key="1">
    <citation type="submission" date="2021-06" db="EMBL/GenBank/DDBJ databases">
        <title>Caerostris extrusa draft genome.</title>
        <authorList>
            <person name="Kono N."/>
            <person name="Arakawa K."/>
        </authorList>
    </citation>
    <scope>NUCLEOTIDE SEQUENCE [LARGE SCALE GENOMIC DNA]</scope>
</reference>
<evidence type="ECO:0000313" key="2">
    <source>
        <dbReference type="Proteomes" id="UP001054945"/>
    </source>
</evidence>
<organism evidence="1 2">
    <name type="scientific">Caerostris extrusa</name>
    <name type="common">Bark spider</name>
    <name type="synonym">Caerostris bankana</name>
    <dbReference type="NCBI Taxonomy" id="172846"/>
    <lineage>
        <taxon>Eukaryota</taxon>
        <taxon>Metazoa</taxon>
        <taxon>Ecdysozoa</taxon>
        <taxon>Arthropoda</taxon>
        <taxon>Chelicerata</taxon>
        <taxon>Arachnida</taxon>
        <taxon>Araneae</taxon>
        <taxon>Araneomorphae</taxon>
        <taxon>Entelegynae</taxon>
        <taxon>Araneoidea</taxon>
        <taxon>Araneidae</taxon>
        <taxon>Caerostris</taxon>
    </lineage>
</organism>
<evidence type="ECO:0000313" key="1">
    <source>
        <dbReference type="EMBL" id="GIY70721.1"/>
    </source>
</evidence>
<name>A0AAV4VKQ1_CAEEX</name>
<dbReference type="Proteomes" id="UP001054945">
    <property type="component" value="Unassembled WGS sequence"/>
</dbReference>
<comment type="caution">
    <text evidence="1">The sequence shown here is derived from an EMBL/GenBank/DDBJ whole genome shotgun (WGS) entry which is preliminary data.</text>
</comment>
<accession>A0AAV4VKQ1</accession>
<dbReference type="EMBL" id="BPLR01014709">
    <property type="protein sequence ID" value="GIY70721.1"/>
    <property type="molecule type" value="Genomic_DNA"/>
</dbReference>
<proteinExistence type="predicted"/>
<keyword evidence="2" id="KW-1185">Reference proteome</keyword>
<sequence length="168" mass="19398">MLESIKRSRRPKNFTMGSGHLFFTGLIALEIDSWDLFNLFVEGHKIDCFRFVNNDTKHSCNGASGEKKEESCQLPNEEGYLERETFRQTTITFHLDKRKRIQQGFHCLPPPLTTPTPDFHSLVFFFRRVLDYDMTKCPSDDFKWRMVEVHQAFEGGGGGEDSGNVLRG</sequence>
<dbReference type="AlphaFoldDB" id="A0AAV4VKQ1"/>
<protein>
    <submittedName>
        <fullName evidence="1">Uncharacterized protein</fullName>
    </submittedName>
</protein>
<gene>
    <name evidence="1" type="ORF">CEXT_418521</name>
</gene>